<comment type="caution">
    <text evidence="1">The sequence shown here is derived from an EMBL/GenBank/DDBJ whole genome shotgun (WGS) entry which is preliminary data.</text>
</comment>
<evidence type="ECO:0000313" key="1">
    <source>
        <dbReference type="EMBL" id="CAH0021747.1"/>
    </source>
</evidence>
<organism evidence="1 2">
    <name type="scientific">Clonostachys rhizophaga</name>
    <dbReference type="NCBI Taxonomy" id="160324"/>
    <lineage>
        <taxon>Eukaryota</taxon>
        <taxon>Fungi</taxon>
        <taxon>Dikarya</taxon>
        <taxon>Ascomycota</taxon>
        <taxon>Pezizomycotina</taxon>
        <taxon>Sordariomycetes</taxon>
        <taxon>Hypocreomycetidae</taxon>
        <taxon>Hypocreales</taxon>
        <taxon>Bionectriaceae</taxon>
        <taxon>Clonostachys</taxon>
    </lineage>
</organism>
<dbReference type="EMBL" id="CABFNQ020000660">
    <property type="protein sequence ID" value="CAH0021747.1"/>
    <property type="molecule type" value="Genomic_DNA"/>
</dbReference>
<gene>
    <name evidence="1" type="ORF">CRHIZ90672A_00018474</name>
</gene>
<accession>A0A9N9VE34</accession>
<dbReference type="OrthoDB" id="10343301at2759"/>
<dbReference type="Proteomes" id="UP000696573">
    <property type="component" value="Unassembled WGS sequence"/>
</dbReference>
<proteinExistence type="predicted"/>
<keyword evidence="2" id="KW-1185">Reference proteome</keyword>
<protein>
    <submittedName>
        <fullName evidence="1">Uncharacterized protein</fullName>
    </submittedName>
</protein>
<dbReference type="AlphaFoldDB" id="A0A9N9VE34"/>
<sequence length="89" mass="10205">MPGWVQRFNALKQSLWIKSKFRGDRSLKKKNAKSTYALIAKDELKVAAAQAEVELIFKVKKTEHHKKYLVWQLEKPHSKEAGEIGVALS</sequence>
<name>A0A9N9VE34_9HYPO</name>
<evidence type="ECO:0000313" key="2">
    <source>
        <dbReference type="Proteomes" id="UP000696573"/>
    </source>
</evidence>
<reference evidence="1" key="1">
    <citation type="submission" date="2021-10" db="EMBL/GenBank/DDBJ databases">
        <authorList>
            <person name="Piombo E."/>
        </authorList>
    </citation>
    <scope>NUCLEOTIDE SEQUENCE</scope>
</reference>